<keyword evidence="2" id="KW-0614">Plasmid</keyword>
<geneLocation type="plasmid" evidence="2 3">
    <name>pFA1</name>
</geneLocation>
<evidence type="ECO:0000313" key="2">
    <source>
        <dbReference type="EMBL" id="BDD11493.1"/>
    </source>
</evidence>
<protein>
    <submittedName>
        <fullName evidence="2">Uncharacterized protein</fullName>
    </submittedName>
</protein>
<dbReference type="AlphaFoldDB" id="A0AAU9CTU4"/>
<sequence length="463" mass="53271">MPKMLAEYARHNPVPKRQIPKPGPNAVSKAPIQRLVGFELELSWPTRRPKMGMEDEALADPGGEEYTIPLKKKDLLFTGDDFEVQADETSDGKSDFEVVTEPFAEDATGLERLRTASRKIVDFFHEIETLSKENPNPFMGFSPLAKHGMTLMHEAIFKPRFPFNITPQMTAGIRLSELPDFYRDAFPTSKDPFTRYGRRAFGRRALSKSHLHEFPYEHHHRSNVFNGDIPDKVEEGRKKFMAKHPDLPSWSMSPNMRGLLCMIVHYLKAASKPHLSYPKSAFNFLARTDFAEMFKVLPLKERVYFGPKHIIRWLRLIQSCYPYLSWKAPLFTHGVYSDGPKESQHILDGLTVQAWLENIPKGVDLLTRWNFPTHEHAHHLESMGEYASRTDEGGGTNTTRAPIFEVRGMDILTSPDNLPRWMENGWKMIYALNKRLDLKYGEPFEIDEAKLDVFCAKPPPFRP</sequence>
<keyword evidence="3" id="KW-1185">Reference proteome</keyword>
<dbReference type="KEGG" id="fax:FUAX_39250"/>
<evidence type="ECO:0000256" key="1">
    <source>
        <dbReference type="SAM" id="MobiDB-lite"/>
    </source>
</evidence>
<gene>
    <name evidence="2" type="ORF">FUAX_39250</name>
</gene>
<dbReference type="Proteomes" id="UP001348817">
    <property type="component" value="Plasmid pFA1"/>
</dbReference>
<dbReference type="RefSeq" id="WP_338394985.1">
    <property type="nucleotide sequence ID" value="NZ_AP025315.1"/>
</dbReference>
<dbReference type="EMBL" id="AP025315">
    <property type="protein sequence ID" value="BDD11493.1"/>
    <property type="molecule type" value="Genomic_DNA"/>
</dbReference>
<evidence type="ECO:0000313" key="3">
    <source>
        <dbReference type="Proteomes" id="UP001348817"/>
    </source>
</evidence>
<accession>A0AAU9CTU4</accession>
<proteinExistence type="predicted"/>
<feature type="region of interest" description="Disordered" evidence="1">
    <location>
        <begin position="1"/>
        <end position="28"/>
    </location>
</feature>
<reference evidence="2 3" key="1">
    <citation type="submission" date="2021-12" db="EMBL/GenBank/DDBJ databases">
        <title>Genome sequencing of bacteria with rrn-lacking chromosome and rrn-plasmid.</title>
        <authorList>
            <person name="Anda M."/>
            <person name="Iwasaki W."/>
        </authorList>
    </citation>
    <scope>NUCLEOTIDE SEQUENCE [LARGE SCALE GENOMIC DNA]</scope>
    <source>
        <strain evidence="2 3">DSM 100852</strain>
        <plasmid evidence="2 3">pFA1</plasmid>
    </source>
</reference>
<name>A0AAU9CTU4_9BACT</name>
<organism evidence="2 3">
    <name type="scientific">Fulvitalea axinellae</name>
    <dbReference type="NCBI Taxonomy" id="1182444"/>
    <lineage>
        <taxon>Bacteria</taxon>
        <taxon>Pseudomonadati</taxon>
        <taxon>Bacteroidota</taxon>
        <taxon>Cytophagia</taxon>
        <taxon>Cytophagales</taxon>
        <taxon>Persicobacteraceae</taxon>
        <taxon>Fulvitalea</taxon>
    </lineage>
</organism>